<dbReference type="Gene3D" id="2.60.120.1440">
    <property type="match status" value="1"/>
</dbReference>
<dbReference type="InterPro" id="IPR012373">
    <property type="entry name" value="Ferrdict_sens_TM"/>
</dbReference>
<dbReference type="AlphaFoldDB" id="A0A1B2M0X6"/>
<dbReference type="PANTHER" id="PTHR30273">
    <property type="entry name" value="PERIPLASMIC SIGNAL SENSOR AND SIGMA FACTOR ACTIVATOR FECR-RELATED"/>
    <property type="match status" value="1"/>
</dbReference>
<dbReference type="STRING" id="1789224.BFG52_11145"/>
<reference evidence="4 5" key="1">
    <citation type="submission" date="2016-08" db="EMBL/GenBank/DDBJ databases">
        <authorList>
            <person name="Seilhamer J.J."/>
        </authorList>
    </citation>
    <scope>NUCLEOTIDE SEQUENCE [LARGE SCALE GENOMIC DNA]</scope>
    <source>
        <strain evidence="4 5">BRTC-1</strain>
    </source>
</reference>
<keyword evidence="1" id="KW-0472">Membrane</keyword>
<dbReference type="RefSeq" id="WP_067556098.1">
    <property type="nucleotide sequence ID" value="NZ_CP016895.1"/>
</dbReference>
<evidence type="ECO:0008006" key="6">
    <source>
        <dbReference type="Google" id="ProtNLM"/>
    </source>
</evidence>
<dbReference type="OrthoDB" id="1099576at2"/>
<dbReference type="Pfam" id="PF16220">
    <property type="entry name" value="DUF4880"/>
    <property type="match status" value="1"/>
</dbReference>
<keyword evidence="1" id="KW-1133">Transmembrane helix</keyword>
<proteinExistence type="predicted"/>
<feature type="domain" description="FecR N-terminal" evidence="3">
    <location>
        <begin position="18"/>
        <end position="58"/>
    </location>
</feature>
<dbReference type="PIRSF" id="PIRSF018266">
    <property type="entry name" value="FecR"/>
    <property type="match status" value="1"/>
</dbReference>
<name>A0A1B2M0X6_9GAMM</name>
<organism evidence="4 5">
    <name type="scientific">Acinetobacter larvae</name>
    <dbReference type="NCBI Taxonomy" id="1789224"/>
    <lineage>
        <taxon>Bacteria</taxon>
        <taxon>Pseudomonadati</taxon>
        <taxon>Pseudomonadota</taxon>
        <taxon>Gammaproteobacteria</taxon>
        <taxon>Moraxellales</taxon>
        <taxon>Moraxellaceae</taxon>
        <taxon>Acinetobacter</taxon>
    </lineage>
</organism>
<dbReference type="InterPro" id="IPR032623">
    <property type="entry name" value="FecR_N"/>
</dbReference>
<evidence type="ECO:0000259" key="2">
    <source>
        <dbReference type="Pfam" id="PF04773"/>
    </source>
</evidence>
<feature type="transmembrane region" description="Helical" evidence="1">
    <location>
        <begin position="95"/>
        <end position="115"/>
    </location>
</feature>
<dbReference type="InterPro" id="IPR006860">
    <property type="entry name" value="FecR"/>
</dbReference>
<evidence type="ECO:0000313" key="5">
    <source>
        <dbReference type="Proteomes" id="UP000093391"/>
    </source>
</evidence>
<dbReference type="KEGG" id="ala:BFG52_11145"/>
<dbReference type="GO" id="GO:0016989">
    <property type="term" value="F:sigma factor antagonist activity"/>
    <property type="evidence" value="ECO:0007669"/>
    <property type="project" value="TreeGrafter"/>
</dbReference>
<feature type="domain" description="FecR protein" evidence="2">
    <location>
        <begin position="127"/>
        <end position="218"/>
    </location>
</feature>
<dbReference type="Pfam" id="PF04773">
    <property type="entry name" value="FecR"/>
    <property type="match status" value="1"/>
</dbReference>
<evidence type="ECO:0000313" key="4">
    <source>
        <dbReference type="EMBL" id="AOA58854.1"/>
    </source>
</evidence>
<protein>
    <recommendedName>
        <fullName evidence="6">Histidine kinase</fullName>
    </recommendedName>
</protein>
<sequence>MTAEHDQTSDQLDPILLQAIDWMVCLESGLATLAEQQAFQDWLQQDIRHQQAWHSLEQSMDLPFQQLQQCSRAAELPVAAMTQTVLQPKQRQLKALLKGGGALFCLGLLVSMVWLQQSRPLSFIQADYYTKTAEQKQIRLQDGSEITLAPYSAIQVDYNASQRHIYILEGALIAKVAADRNRPFVVQTKQAAMQALGTEFMVQQHGQYSDLAVLEHRVKASNSHQSKAVFEGQSVRVDADKIEKLAMKAQDLASWKDGVLQVEDMTLAEFIERIKPHHQGYIYLSDEVKHIKVYGVFYLTDTNKILEILESTHPIRIRKSHLGWIVIQSK</sequence>
<evidence type="ECO:0000256" key="1">
    <source>
        <dbReference type="SAM" id="Phobius"/>
    </source>
</evidence>
<dbReference type="PANTHER" id="PTHR30273:SF2">
    <property type="entry name" value="PROTEIN FECR"/>
    <property type="match status" value="1"/>
</dbReference>
<keyword evidence="5" id="KW-1185">Reference proteome</keyword>
<accession>A0A1B2M0X6</accession>
<gene>
    <name evidence="4" type="ORF">BFG52_11145</name>
</gene>
<dbReference type="Proteomes" id="UP000093391">
    <property type="component" value="Chromosome"/>
</dbReference>
<dbReference type="Gene3D" id="3.55.50.30">
    <property type="match status" value="1"/>
</dbReference>
<keyword evidence="1" id="KW-0812">Transmembrane</keyword>
<evidence type="ECO:0000259" key="3">
    <source>
        <dbReference type="Pfam" id="PF16220"/>
    </source>
</evidence>
<dbReference type="EMBL" id="CP016895">
    <property type="protein sequence ID" value="AOA58854.1"/>
    <property type="molecule type" value="Genomic_DNA"/>
</dbReference>